<comment type="caution">
    <text evidence="1">The sequence shown here is derived from an EMBL/GenBank/DDBJ whole genome shotgun (WGS) entry which is preliminary data.</text>
</comment>
<keyword evidence="2" id="KW-1185">Reference proteome</keyword>
<name>A0A0C1IHV1_9BACT</name>
<protein>
    <submittedName>
        <fullName evidence="1">Uncharacterized protein</fullName>
    </submittedName>
</protein>
<dbReference type="EMBL" id="JSVC01000017">
    <property type="protein sequence ID" value="KIC93790.1"/>
    <property type="molecule type" value="Genomic_DNA"/>
</dbReference>
<organism evidence="1 2">
    <name type="scientific">Flavihumibacter solisilvae</name>
    <dbReference type="NCBI Taxonomy" id="1349421"/>
    <lineage>
        <taxon>Bacteria</taxon>
        <taxon>Pseudomonadati</taxon>
        <taxon>Bacteroidota</taxon>
        <taxon>Chitinophagia</taxon>
        <taxon>Chitinophagales</taxon>
        <taxon>Chitinophagaceae</taxon>
        <taxon>Flavihumibacter</taxon>
    </lineage>
</organism>
<sequence>MVMKEKIQIQVEGNNVEGDVRYIYHPLHKMFQVTFEDGYSNIFFTDVESGQWVEQDLGFTDLASEVGEKLGEGDTLEIERRELQWYKGENGEQPDALFFGYYRYMILNYTAFEIYAPNRRYLYTIVQLNPELWQIFKIYGPAEWDGGQDLIDKLPTILENDVY</sequence>
<dbReference type="STRING" id="1349421.OI18_15615"/>
<dbReference type="Proteomes" id="UP000031408">
    <property type="component" value="Unassembled WGS sequence"/>
</dbReference>
<proteinExistence type="predicted"/>
<reference evidence="1 2" key="1">
    <citation type="submission" date="2014-11" db="EMBL/GenBank/DDBJ databases">
        <title>Genome sequence of Flavihumibacter solisilvae 3-3.</title>
        <authorList>
            <person name="Zhou G."/>
            <person name="Li M."/>
            <person name="Wang G."/>
        </authorList>
    </citation>
    <scope>NUCLEOTIDE SEQUENCE [LARGE SCALE GENOMIC DNA]</scope>
    <source>
        <strain evidence="1 2">3-3</strain>
    </source>
</reference>
<dbReference type="AlphaFoldDB" id="A0A0C1IHV1"/>
<accession>A0A0C1IHV1</accession>
<gene>
    <name evidence="1" type="ORF">OI18_15615</name>
</gene>
<evidence type="ECO:0000313" key="2">
    <source>
        <dbReference type="Proteomes" id="UP000031408"/>
    </source>
</evidence>
<evidence type="ECO:0000313" key="1">
    <source>
        <dbReference type="EMBL" id="KIC93790.1"/>
    </source>
</evidence>